<name>A0ABQ0QGP6_9PROT</name>
<evidence type="ECO:0000256" key="1">
    <source>
        <dbReference type="SAM" id="MobiDB-lite"/>
    </source>
</evidence>
<dbReference type="RefSeq" id="WP_245642219.1">
    <property type="nucleotide sequence ID" value="NZ_BAQB01000003.1"/>
</dbReference>
<dbReference type="Pfam" id="PF06810">
    <property type="entry name" value="Phage_scaffold"/>
    <property type="match status" value="1"/>
</dbReference>
<evidence type="ECO:0000313" key="2">
    <source>
        <dbReference type="EMBL" id="GBR44196.1"/>
    </source>
</evidence>
<feature type="compositionally biased region" description="Basic and acidic residues" evidence="1">
    <location>
        <begin position="1"/>
        <end position="15"/>
    </location>
</feature>
<comment type="caution">
    <text evidence="2">The sequence shown here is derived from an EMBL/GenBank/DDBJ whole genome shotgun (WGS) entry which is preliminary data.</text>
</comment>
<dbReference type="Proteomes" id="UP001062443">
    <property type="component" value="Unassembled WGS sequence"/>
</dbReference>
<protein>
    <submittedName>
        <fullName evidence="2">Phage minor structual protein GP20</fullName>
    </submittedName>
</protein>
<feature type="region of interest" description="Disordered" evidence="1">
    <location>
        <begin position="129"/>
        <end position="153"/>
    </location>
</feature>
<sequence>MMSNSREKSVSDDALRQALEAAQNEVNSMRGEMDALLARQDAMTRTHEEALLRVKAESNREVVTAALRAEAMRMGAHNPDDVVRLLDVSGVRRDDGGAVIGVTEALESARRERAYLFGEQVRPGVALGTTMAHGAPRPGGLEPFDARSASSSDYEARKWQFLARS</sequence>
<dbReference type="InterPro" id="IPR009636">
    <property type="entry name" value="SCAF"/>
</dbReference>
<feature type="region of interest" description="Disordered" evidence="1">
    <location>
        <begin position="1"/>
        <end position="26"/>
    </location>
</feature>
<keyword evidence="3" id="KW-1185">Reference proteome</keyword>
<accession>A0ABQ0QGP6</accession>
<proteinExistence type="predicted"/>
<reference evidence="2" key="1">
    <citation type="submission" date="2013-04" db="EMBL/GenBank/DDBJ databases">
        <title>The genome sequencing project of 58 acetic acid bacteria.</title>
        <authorList>
            <person name="Okamoto-Kainuma A."/>
            <person name="Ishikawa M."/>
            <person name="Umino S."/>
            <person name="Koizumi Y."/>
            <person name="Shiwa Y."/>
            <person name="Yoshikawa H."/>
            <person name="Matsutani M."/>
            <person name="Matsushita K."/>
        </authorList>
    </citation>
    <scope>NUCLEOTIDE SEQUENCE</scope>
    <source>
        <strain evidence="2">NBRC 106556</strain>
    </source>
</reference>
<organism evidence="2 3">
    <name type="scientific">Neokomagataea tanensis NBRC 106556</name>
    <dbReference type="NCBI Taxonomy" id="1223519"/>
    <lineage>
        <taxon>Bacteria</taxon>
        <taxon>Pseudomonadati</taxon>
        <taxon>Pseudomonadota</taxon>
        <taxon>Alphaproteobacteria</taxon>
        <taxon>Acetobacterales</taxon>
        <taxon>Acetobacteraceae</taxon>
        <taxon>Neokomagataea</taxon>
    </lineage>
</organism>
<gene>
    <name evidence="2" type="ORF">AA106556_0344</name>
</gene>
<evidence type="ECO:0000313" key="3">
    <source>
        <dbReference type="Proteomes" id="UP001062443"/>
    </source>
</evidence>
<dbReference type="EMBL" id="BAQB01000003">
    <property type="protein sequence ID" value="GBR44196.1"/>
    <property type="molecule type" value="Genomic_DNA"/>
</dbReference>